<accession>A0AAW3TQA0</accession>
<protein>
    <submittedName>
        <fullName evidence="1">Uncharacterized protein</fullName>
    </submittedName>
</protein>
<dbReference type="AlphaFoldDB" id="A0AAW3TQA0"/>
<keyword evidence="2" id="KW-1185">Reference proteome</keyword>
<name>A0AAW3TQA0_9SPHN</name>
<gene>
    <name evidence="1" type="ORF">GGR47_000818</name>
</gene>
<comment type="caution">
    <text evidence="1">The sequence shown here is derived from an EMBL/GenBank/DDBJ whole genome shotgun (WGS) entry which is preliminary data.</text>
</comment>
<dbReference type="Proteomes" id="UP000528945">
    <property type="component" value="Unassembled WGS sequence"/>
</dbReference>
<dbReference type="EMBL" id="JACIDB010000001">
    <property type="protein sequence ID" value="MBB3874602.1"/>
    <property type="molecule type" value="Genomic_DNA"/>
</dbReference>
<proteinExistence type="predicted"/>
<evidence type="ECO:0000313" key="2">
    <source>
        <dbReference type="Proteomes" id="UP000528945"/>
    </source>
</evidence>
<organism evidence="1 2">
    <name type="scientific">Sphingomonas aquatilis</name>
    <dbReference type="NCBI Taxonomy" id="93063"/>
    <lineage>
        <taxon>Bacteria</taxon>
        <taxon>Pseudomonadati</taxon>
        <taxon>Pseudomonadota</taxon>
        <taxon>Alphaproteobacteria</taxon>
        <taxon>Sphingomonadales</taxon>
        <taxon>Sphingomonadaceae</taxon>
        <taxon>Sphingomonas</taxon>
    </lineage>
</organism>
<dbReference type="RefSeq" id="WP_147035509.1">
    <property type="nucleotide sequence ID" value="NZ_JACIDB010000001.1"/>
</dbReference>
<sequence length="124" mass="13951">MTETQLLDAARSIARLLQLSPAGTELWAHQSVKRAIGESYRALNHVDLQIGQELAKSSPDRHRLDVLIEQYASESAAIERRRNRSEIDDAFHLSAMDRQKIGLFIEKKYTATAKEESPVLAPLP</sequence>
<evidence type="ECO:0000313" key="1">
    <source>
        <dbReference type="EMBL" id="MBB3874602.1"/>
    </source>
</evidence>
<reference evidence="1 2" key="1">
    <citation type="submission" date="2020-08" db="EMBL/GenBank/DDBJ databases">
        <title>Genomic Encyclopedia of Type Strains, Phase IV (KMG-IV): sequencing the most valuable type-strain genomes for metagenomic binning, comparative biology and taxonomic classification.</title>
        <authorList>
            <person name="Goeker M."/>
        </authorList>
    </citation>
    <scope>NUCLEOTIDE SEQUENCE [LARGE SCALE GENOMIC DNA]</scope>
    <source>
        <strain evidence="1 2">DSM 15581</strain>
    </source>
</reference>